<dbReference type="InterPro" id="IPR058531">
    <property type="entry name" value="Baseplate_J_M"/>
</dbReference>
<feature type="domain" description="Baseplate J-like central" evidence="3">
    <location>
        <begin position="216"/>
        <end position="287"/>
    </location>
</feature>
<evidence type="ECO:0000313" key="5">
    <source>
        <dbReference type="EMBL" id="SOY30045.1"/>
    </source>
</evidence>
<dbReference type="InterPro" id="IPR006949">
    <property type="entry name" value="Barrel_Baseplate_J-like"/>
</dbReference>
<dbReference type="PIRSF" id="PIRSF020481">
    <property type="entry name" value="BAP"/>
    <property type="match status" value="1"/>
</dbReference>
<dbReference type="EMBL" id="OFSM01000013">
    <property type="protein sequence ID" value="SOY30045.1"/>
    <property type="molecule type" value="Genomic_DNA"/>
</dbReference>
<dbReference type="InterPro" id="IPR058530">
    <property type="entry name" value="Baseplate_J-like_C"/>
</dbReference>
<feature type="domain" description="Baseplate J-like C-terminal" evidence="4">
    <location>
        <begin position="296"/>
        <end position="376"/>
    </location>
</feature>
<keyword evidence="6" id="KW-1185">Reference proteome</keyword>
<proteinExistence type="inferred from homology"/>
<evidence type="ECO:0000259" key="2">
    <source>
        <dbReference type="Pfam" id="PF04865"/>
    </source>
</evidence>
<evidence type="ECO:0000256" key="1">
    <source>
        <dbReference type="ARBA" id="ARBA00038087"/>
    </source>
</evidence>
<dbReference type="Pfam" id="PF26079">
    <property type="entry name" value="Baseplate_J_C"/>
    <property type="match status" value="1"/>
</dbReference>
<evidence type="ECO:0000313" key="6">
    <source>
        <dbReference type="Proteomes" id="UP000236311"/>
    </source>
</evidence>
<dbReference type="InterPro" id="IPR014507">
    <property type="entry name" value="Baseplate_assembly_J_pred"/>
</dbReference>
<dbReference type="InterPro" id="IPR052399">
    <property type="entry name" value="Phage_Baseplate_Assmbl_Protein"/>
</dbReference>
<dbReference type="PANTHER" id="PTHR37829:SF3">
    <property type="entry name" value="PROTEIN JAYE-RELATED"/>
    <property type="match status" value="1"/>
</dbReference>
<dbReference type="PANTHER" id="PTHR37829">
    <property type="entry name" value="PHAGE-LIKE ELEMENT PBSX PROTEIN XKDT"/>
    <property type="match status" value="1"/>
</dbReference>
<evidence type="ECO:0000259" key="4">
    <source>
        <dbReference type="Pfam" id="PF26079"/>
    </source>
</evidence>
<dbReference type="Pfam" id="PF26078">
    <property type="entry name" value="Baseplate_J_M"/>
    <property type="match status" value="1"/>
</dbReference>
<comment type="similarity">
    <text evidence="1">Belongs to the Mu gp47/PBSX XkdT family.</text>
</comment>
<dbReference type="OrthoDB" id="9793802at2"/>
<organism evidence="5 6">
    <name type="scientific">Acetatifactor muris</name>
    <dbReference type="NCBI Taxonomy" id="879566"/>
    <lineage>
        <taxon>Bacteria</taxon>
        <taxon>Bacillati</taxon>
        <taxon>Bacillota</taxon>
        <taxon>Clostridia</taxon>
        <taxon>Lachnospirales</taxon>
        <taxon>Lachnospiraceae</taxon>
        <taxon>Acetatifactor</taxon>
    </lineage>
</organism>
<accession>A0A2K4ZHV2</accession>
<dbReference type="AlphaFoldDB" id="A0A2K4ZHV2"/>
<dbReference type="RefSeq" id="WP_103240111.1">
    <property type="nucleotide sequence ID" value="NZ_JANJZD010000012.1"/>
</dbReference>
<dbReference type="Proteomes" id="UP000236311">
    <property type="component" value="Unassembled WGS sequence"/>
</dbReference>
<dbReference type="Pfam" id="PF04865">
    <property type="entry name" value="Baseplate_J"/>
    <property type="match status" value="1"/>
</dbReference>
<feature type="domain" description="Baseplate protein J-like barrel" evidence="2">
    <location>
        <begin position="112"/>
        <end position="195"/>
    </location>
</feature>
<protein>
    <submittedName>
        <fullName evidence="5">Baseplate J-like protein</fullName>
    </submittedName>
</protein>
<gene>
    <name evidence="5" type="ORF">AMURIS_02768</name>
</gene>
<reference evidence="5 6" key="1">
    <citation type="submission" date="2018-01" db="EMBL/GenBank/DDBJ databases">
        <authorList>
            <person name="Gaut B.S."/>
            <person name="Morton B.R."/>
            <person name="Clegg M.T."/>
            <person name="Duvall M.R."/>
        </authorList>
    </citation>
    <scope>NUCLEOTIDE SEQUENCE [LARGE SCALE GENOMIC DNA]</scope>
    <source>
        <strain evidence="5">GP69</strain>
    </source>
</reference>
<sequence length="384" mass="41958">MSDILNTIDNLPDISFIDGLTLENIQSQMLSDFVAKYQEITGKKIQLSKSDPNRIIMLGCAQLIYQGLQNIDKGGKMNFLKYAYDDYLENMGALKKVTRNPAKFAQVPVKFTLSGKREAATSIPQGTRVTAAYEVYFATIEYAEIPPGETEVTVMAECTEAGTIGNDFAAGELTTLVDPIGFISKVENTQKSTGGTEVESDQNMAERIYLAPSSYSTAGPDDAYEYWVKDSNPFIGDVKITSPTPGLVDIRFVMTDGTVPDDTTIAAVTAAVNQRGKRPLTDQVQVKRPEIEEYEIDVTYYINTSDSNAATAIQAQAETAVEDYKLWQASKVGRDINPDELIARLNDAGAKRAEVRAPAFRVIGETAKAQCTGVNIIYGGLEND</sequence>
<evidence type="ECO:0000259" key="3">
    <source>
        <dbReference type="Pfam" id="PF26078"/>
    </source>
</evidence>
<name>A0A2K4ZHV2_9FIRM</name>